<feature type="domain" description="UBC core" evidence="7">
    <location>
        <begin position="633"/>
        <end position="793"/>
    </location>
</feature>
<evidence type="ECO:0000256" key="5">
    <source>
        <dbReference type="ARBA" id="ARBA00022840"/>
    </source>
</evidence>
<feature type="compositionally biased region" description="Basic and acidic residues" evidence="6">
    <location>
        <begin position="545"/>
        <end position="558"/>
    </location>
</feature>
<comment type="caution">
    <text evidence="8">The sequence shown here is derived from an EMBL/GenBank/DDBJ whole genome shotgun (WGS) entry which is preliminary data.</text>
</comment>
<dbReference type="PANTHER" id="PTHR46116">
    <property type="entry name" value="(E3-INDEPENDENT) E2 UBIQUITIN-CONJUGATING ENZYME"/>
    <property type="match status" value="1"/>
</dbReference>
<keyword evidence="9" id="KW-1185">Reference proteome</keyword>
<dbReference type="FunFam" id="3.10.110.10:FF:000028">
    <property type="entry name" value="Probable ubiquitin-conjugating enzyme E2 23"/>
    <property type="match status" value="1"/>
</dbReference>
<dbReference type="GO" id="GO:0005524">
    <property type="term" value="F:ATP binding"/>
    <property type="evidence" value="ECO:0007669"/>
    <property type="project" value="UniProtKB-KW"/>
</dbReference>
<evidence type="ECO:0000256" key="1">
    <source>
        <dbReference type="ARBA" id="ARBA00012486"/>
    </source>
</evidence>
<dbReference type="Pfam" id="PF00179">
    <property type="entry name" value="UQ_con"/>
    <property type="match status" value="1"/>
</dbReference>
<dbReference type="EMBL" id="JAXQNO010000015">
    <property type="protein sequence ID" value="KAK4783548.1"/>
    <property type="molecule type" value="Genomic_DNA"/>
</dbReference>
<evidence type="ECO:0000256" key="4">
    <source>
        <dbReference type="ARBA" id="ARBA00022786"/>
    </source>
</evidence>
<evidence type="ECO:0000259" key="7">
    <source>
        <dbReference type="PROSITE" id="PS50127"/>
    </source>
</evidence>
<dbReference type="Gene3D" id="3.10.110.10">
    <property type="entry name" value="Ubiquitin Conjugating Enzyme"/>
    <property type="match status" value="1"/>
</dbReference>
<dbReference type="EC" id="2.3.2.23" evidence="1"/>
<dbReference type="PROSITE" id="PS50127">
    <property type="entry name" value="UBC_2"/>
    <property type="match status" value="1"/>
</dbReference>
<evidence type="ECO:0000313" key="9">
    <source>
        <dbReference type="Proteomes" id="UP001346149"/>
    </source>
</evidence>
<proteinExistence type="predicted"/>
<dbReference type="Pfam" id="PF23046">
    <property type="entry name" value="tSH3-B_UBE2O"/>
    <property type="match status" value="1"/>
</dbReference>
<dbReference type="InterPro" id="IPR000608">
    <property type="entry name" value="UBC"/>
</dbReference>
<gene>
    <name evidence="8" type="ORF">SAY86_007922</name>
</gene>
<evidence type="ECO:0000256" key="2">
    <source>
        <dbReference type="ARBA" id="ARBA00022679"/>
    </source>
</evidence>
<dbReference type="SUPFAM" id="SSF54495">
    <property type="entry name" value="UBC-like"/>
    <property type="match status" value="1"/>
</dbReference>
<dbReference type="InterPro" id="IPR057735">
    <property type="entry name" value="UBE2O-like_tSH3-B"/>
</dbReference>
<accession>A0AAN7LI84</accession>
<organism evidence="8 9">
    <name type="scientific">Trapa natans</name>
    <name type="common">Water chestnut</name>
    <dbReference type="NCBI Taxonomy" id="22666"/>
    <lineage>
        <taxon>Eukaryota</taxon>
        <taxon>Viridiplantae</taxon>
        <taxon>Streptophyta</taxon>
        <taxon>Embryophyta</taxon>
        <taxon>Tracheophyta</taxon>
        <taxon>Spermatophyta</taxon>
        <taxon>Magnoliopsida</taxon>
        <taxon>eudicotyledons</taxon>
        <taxon>Gunneridae</taxon>
        <taxon>Pentapetalae</taxon>
        <taxon>rosids</taxon>
        <taxon>malvids</taxon>
        <taxon>Myrtales</taxon>
        <taxon>Lythraceae</taxon>
        <taxon>Trapa</taxon>
    </lineage>
</organism>
<dbReference type="Pfam" id="PF23044">
    <property type="entry name" value="SH3-C_UBE2O"/>
    <property type="match status" value="1"/>
</dbReference>
<dbReference type="SMART" id="SM00212">
    <property type="entry name" value="UBCc"/>
    <property type="match status" value="1"/>
</dbReference>
<evidence type="ECO:0000256" key="6">
    <source>
        <dbReference type="SAM" id="MobiDB-lite"/>
    </source>
</evidence>
<dbReference type="InterPro" id="IPR057733">
    <property type="entry name" value="UBE2O-like_SH3-B"/>
</dbReference>
<evidence type="ECO:0000256" key="3">
    <source>
        <dbReference type="ARBA" id="ARBA00022741"/>
    </source>
</evidence>
<protein>
    <recommendedName>
        <fullName evidence="1">E2 ubiquitin-conjugating enzyme</fullName>
        <ecNumber evidence="1">2.3.2.23</ecNumber>
    </recommendedName>
</protein>
<dbReference type="PANTHER" id="PTHR46116:SF15">
    <property type="entry name" value="(E3-INDEPENDENT) E2 UBIQUITIN-CONJUGATING ENZYME"/>
    <property type="match status" value="1"/>
</dbReference>
<evidence type="ECO:0000313" key="8">
    <source>
        <dbReference type="EMBL" id="KAK4783548.1"/>
    </source>
</evidence>
<name>A0AAN7LI84_TRANT</name>
<dbReference type="InterPro" id="IPR057734">
    <property type="entry name" value="UBE2O-like_SH3-C"/>
</dbReference>
<dbReference type="Proteomes" id="UP001346149">
    <property type="component" value="Unassembled WGS sequence"/>
</dbReference>
<dbReference type="Pfam" id="PF23043">
    <property type="entry name" value="SH3-B_UBE2O"/>
    <property type="match status" value="1"/>
</dbReference>
<dbReference type="GO" id="GO:0061631">
    <property type="term" value="F:ubiquitin conjugating enzyme activity"/>
    <property type="evidence" value="ECO:0007669"/>
    <property type="project" value="UniProtKB-EC"/>
</dbReference>
<sequence>MEALFTESDWDSFSENSEDQEALDFFYGNRAHNLLSSLEESIGKIDDFLSFERGFQHGDIVCAEDDLSGQAGKVVKVDMSVDLESTDGKVIRDVDSKKISRIRSICIDDYVVREHWLGRVEKVIDSVSIVFDNGARCDITALDEESIFPTSPSPVDDPQFPFYPGQRVQVKMPVVSKQGRWLCRSWRPSHEEGTVCAVKAAFVHVKWLGSALSNVSLTLPLPLPKKLQEAESLTVLSCFSHSNWQMADWCSFQVDKKLLTHEASASGIQRTNLNLDSEAAFIISRVKTRVDVLWQDGTYSQGVESQSLLPVNIRDPHEFWPEQFVLMKTGYEDPESTMSQKWGIIRSMDSKEKTAKVAWKNNFAEEANGHGEETMSTYELIEHPNYSFCLGDIVFRYAHEPHSMLKGKEGDAEDPNLSSIGNVVGFKLGTVEVKWATGIMTKVAPCEIFRWDMYAESMVPLEDHDDLDGEQIVDDTRQSYDSKGKDWISYYPLNSEQSQKYPWDATLLSLPRSAIGILTGFASKLFRSSAASTSELGSSLSSPMHEARGPQKSNIDKESAEVISPGVEMKMVLPEGMEKIEDLPEIEKHQDQIMHEEKNKQKFKQFDLVDDCSDHFFHNEADKDLGLSQVQRAWFKKVQHEWNILEKSLPEMIYIRAYEERMDLMRAAIIGVPRTPYHDGIFFFDIFLPPEYPNVPPMVHYHSGGLRLNPNLYESGKVCLSLLNTWTGTGSEVWNPQSSTVLQVLVSLQSLVLNDRPYFNEAGYDKQVGKPEGEKNSVSYNENAFILTCRSMLYILRKPPKHFEALVLEHFGNRYRNILLACKEYMEGGSVGFHLGHGIDGTDGTNKRSSMGFKIMLEKLYPKLVETFQEKGLDCNWFTVP</sequence>
<dbReference type="InterPro" id="IPR016135">
    <property type="entry name" value="UBQ-conjugating_enzyme/RWD"/>
</dbReference>
<keyword evidence="4" id="KW-0833">Ubl conjugation pathway</keyword>
<keyword evidence="2" id="KW-0808">Transferase</keyword>
<keyword evidence="3" id="KW-0547">Nucleotide-binding</keyword>
<feature type="region of interest" description="Disordered" evidence="6">
    <location>
        <begin position="536"/>
        <end position="558"/>
    </location>
</feature>
<dbReference type="CDD" id="cd23837">
    <property type="entry name" value="UBCc_UBE2O"/>
    <property type="match status" value="1"/>
</dbReference>
<dbReference type="AlphaFoldDB" id="A0AAN7LI84"/>
<reference evidence="8 9" key="1">
    <citation type="journal article" date="2023" name="Hortic Res">
        <title>Pangenome of water caltrop reveals structural variations and asymmetric subgenome divergence after allopolyploidization.</title>
        <authorList>
            <person name="Zhang X."/>
            <person name="Chen Y."/>
            <person name="Wang L."/>
            <person name="Yuan Y."/>
            <person name="Fang M."/>
            <person name="Shi L."/>
            <person name="Lu R."/>
            <person name="Comes H.P."/>
            <person name="Ma Y."/>
            <person name="Chen Y."/>
            <person name="Huang G."/>
            <person name="Zhou Y."/>
            <person name="Zheng Z."/>
            <person name="Qiu Y."/>
        </authorList>
    </citation>
    <scope>NUCLEOTIDE SEQUENCE [LARGE SCALE GENOMIC DNA]</scope>
    <source>
        <strain evidence="8">F231</strain>
    </source>
</reference>
<keyword evidence="5" id="KW-0067">ATP-binding</keyword>